<dbReference type="Gene3D" id="3.40.50.300">
    <property type="entry name" value="P-loop containing nucleotide triphosphate hydrolases"/>
    <property type="match status" value="1"/>
</dbReference>
<gene>
    <name evidence="2" type="ORF">ACFSVM_06950</name>
</gene>
<protein>
    <submittedName>
        <fullName evidence="2">ATP-binding cassette domain-containing protein</fullName>
    </submittedName>
</protein>
<evidence type="ECO:0000313" key="2">
    <source>
        <dbReference type="EMBL" id="MFD2700202.1"/>
    </source>
</evidence>
<keyword evidence="3" id="KW-1185">Reference proteome</keyword>
<sequence>MYLGAAECIVLTDHNGSGKSSAAKILAALLFPSSGKITAHGALLVI</sequence>
<comment type="caution">
    <text evidence="2">The sequence shown here is derived from an EMBL/GenBank/DDBJ whole genome shotgun (WGS) entry which is preliminary data.</text>
</comment>
<evidence type="ECO:0000313" key="3">
    <source>
        <dbReference type="Proteomes" id="UP001597540"/>
    </source>
</evidence>
<dbReference type="GO" id="GO:0005524">
    <property type="term" value="F:ATP binding"/>
    <property type="evidence" value="ECO:0007669"/>
    <property type="project" value="UniProtKB-KW"/>
</dbReference>
<keyword evidence="2" id="KW-0067">ATP-binding</keyword>
<reference evidence="3" key="1">
    <citation type="journal article" date="2019" name="Int. J. Syst. Evol. Microbiol.">
        <title>The Global Catalogue of Microorganisms (GCM) 10K type strain sequencing project: providing services to taxonomists for standard genome sequencing and annotation.</title>
        <authorList>
            <consortium name="The Broad Institute Genomics Platform"/>
            <consortium name="The Broad Institute Genome Sequencing Center for Infectious Disease"/>
            <person name="Wu L."/>
            <person name="Ma J."/>
        </authorList>
    </citation>
    <scope>NUCLEOTIDE SEQUENCE [LARGE SCALE GENOMIC DNA]</scope>
    <source>
        <strain evidence="3">KCTC 33849</strain>
    </source>
</reference>
<dbReference type="RefSeq" id="WP_379261047.1">
    <property type="nucleotide sequence ID" value="NZ_JBHUMJ010000002.1"/>
</dbReference>
<organism evidence="2 3">
    <name type="scientific">Paenibacillus shunpengii</name>
    <dbReference type="NCBI Taxonomy" id="2054424"/>
    <lineage>
        <taxon>Bacteria</taxon>
        <taxon>Bacillati</taxon>
        <taxon>Bacillota</taxon>
        <taxon>Bacilli</taxon>
        <taxon>Bacillales</taxon>
        <taxon>Paenibacillaceae</taxon>
        <taxon>Paenibacillus</taxon>
    </lineage>
</organism>
<dbReference type="Pfam" id="PF00005">
    <property type="entry name" value="ABC_tran"/>
    <property type="match status" value="1"/>
</dbReference>
<name>A0ABW5SMB1_9BACL</name>
<feature type="domain" description="ABC transporter" evidence="1">
    <location>
        <begin position="3"/>
        <end position="41"/>
    </location>
</feature>
<dbReference type="InterPro" id="IPR027417">
    <property type="entry name" value="P-loop_NTPase"/>
</dbReference>
<dbReference type="InterPro" id="IPR003439">
    <property type="entry name" value="ABC_transporter-like_ATP-bd"/>
</dbReference>
<proteinExistence type="predicted"/>
<accession>A0ABW5SMB1</accession>
<dbReference type="Proteomes" id="UP001597540">
    <property type="component" value="Unassembled WGS sequence"/>
</dbReference>
<keyword evidence="2" id="KW-0547">Nucleotide-binding</keyword>
<evidence type="ECO:0000259" key="1">
    <source>
        <dbReference type="Pfam" id="PF00005"/>
    </source>
</evidence>
<dbReference type="EMBL" id="JBHUMJ010000002">
    <property type="protein sequence ID" value="MFD2700202.1"/>
    <property type="molecule type" value="Genomic_DNA"/>
</dbReference>
<dbReference type="SUPFAM" id="SSF52540">
    <property type="entry name" value="P-loop containing nucleoside triphosphate hydrolases"/>
    <property type="match status" value="1"/>
</dbReference>